<name>A0ABW5Q4J0_9BACI</name>
<feature type="domain" description="DUF1835" evidence="1">
    <location>
        <begin position="72"/>
        <end position="190"/>
    </location>
</feature>
<evidence type="ECO:0000259" key="1">
    <source>
        <dbReference type="Pfam" id="PF08874"/>
    </source>
</evidence>
<feature type="domain" description="DUF3658" evidence="2">
    <location>
        <begin position="226"/>
        <end position="336"/>
    </location>
</feature>
<keyword evidence="4" id="KW-1185">Reference proteome</keyword>
<dbReference type="Pfam" id="PF12395">
    <property type="entry name" value="DUF3658"/>
    <property type="match status" value="1"/>
</dbReference>
<dbReference type="RefSeq" id="WP_379563647.1">
    <property type="nucleotide sequence ID" value="NZ_JBHUMX010000042.1"/>
</dbReference>
<protein>
    <submittedName>
        <fullName evidence="3">DUF1835 domain-containing protein</fullName>
    </submittedName>
</protein>
<dbReference type="EMBL" id="JBHUMX010000042">
    <property type="protein sequence ID" value="MFD2630413.1"/>
    <property type="molecule type" value="Genomic_DNA"/>
</dbReference>
<sequence length="341" mass="40338">MIMIKYLKRLIGEMTEEEAKSFLLLTMMQLKTVQESNKSPKQMIEDLHNWQEKIISFAQNKERESDRAYNTVHMVCGPSSAGSLKVGLGDENKVIGFLDYFSFGPIYELHKGVGRERRYEWLRNHLNYGDDYIEEDYERQISETLKEIDAIPDSIPIVLWTAENTDEQTGARYLLYLLKAKKNNVYMINTTLAFQELYNTREYQYFFPRTAGVDPEKLYTIYQKKVSNPLTKEERVQFEQEWLTLLETKEVLRVWENNTIKGKTVDYYDKLILTAARKLHAEQREKDFIKSTRLIGKVYGQLDEGIMDTFLEYRVRTLIYNGFFEIKGIPKAMRYYSVKLK</sequence>
<organism evidence="3 4">
    <name type="scientific">Oceanobacillus kapialis</name>
    <dbReference type="NCBI Taxonomy" id="481353"/>
    <lineage>
        <taxon>Bacteria</taxon>
        <taxon>Bacillati</taxon>
        <taxon>Bacillota</taxon>
        <taxon>Bacilli</taxon>
        <taxon>Bacillales</taxon>
        <taxon>Bacillaceae</taxon>
        <taxon>Oceanobacillus</taxon>
    </lineage>
</organism>
<comment type="caution">
    <text evidence="3">The sequence shown here is derived from an EMBL/GenBank/DDBJ whole genome shotgun (WGS) entry which is preliminary data.</text>
</comment>
<dbReference type="Pfam" id="PF08874">
    <property type="entry name" value="DUF1835"/>
    <property type="match status" value="1"/>
</dbReference>
<proteinExistence type="predicted"/>
<accession>A0ABW5Q4J0</accession>
<gene>
    <name evidence="3" type="ORF">ACFSUN_16625</name>
</gene>
<dbReference type="InterPro" id="IPR014973">
    <property type="entry name" value="DUF1835"/>
</dbReference>
<dbReference type="Proteomes" id="UP001597451">
    <property type="component" value="Unassembled WGS sequence"/>
</dbReference>
<reference evidence="4" key="1">
    <citation type="journal article" date="2019" name="Int. J. Syst. Evol. Microbiol.">
        <title>The Global Catalogue of Microorganisms (GCM) 10K type strain sequencing project: providing services to taxonomists for standard genome sequencing and annotation.</title>
        <authorList>
            <consortium name="The Broad Institute Genomics Platform"/>
            <consortium name="The Broad Institute Genome Sequencing Center for Infectious Disease"/>
            <person name="Wu L."/>
            <person name="Ma J."/>
        </authorList>
    </citation>
    <scope>NUCLEOTIDE SEQUENCE [LARGE SCALE GENOMIC DNA]</scope>
    <source>
        <strain evidence="4">TISTR 1858</strain>
    </source>
</reference>
<evidence type="ECO:0000313" key="4">
    <source>
        <dbReference type="Proteomes" id="UP001597451"/>
    </source>
</evidence>
<evidence type="ECO:0000313" key="3">
    <source>
        <dbReference type="EMBL" id="MFD2630413.1"/>
    </source>
</evidence>
<dbReference type="InterPro" id="IPR022123">
    <property type="entry name" value="DUF3658"/>
</dbReference>
<evidence type="ECO:0000259" key="2">
    <source>
        <dbReference type="Pfam" id="PF12395"/>
    </source>
</evidence>